<evidence type="ECO:0000313" key="7">
    <source>
        <dbReference type="Proteomes" id="UP000826540"/>
    </source>
</evidence>
<protein>
    <submittedName>
        <fullName evidence="6">Armadillo-type fold-containing protein</fullName>
    </submittedName>
</protein>
<gene>
    <name evidence="6" type="ORF">K2F26_13815</name>
</gene>
<dbReference type="Gene3D" id="1.25.10.10">
    <property type="entry name" value="Leucine-rich Repeat Variant"/>
    <property type="match status" value="1"/>
</dbReference>
<evidence type="ECO:0000256" key="3">
    <source>
        <dbReference type="ARBA" id="ARBA00022738"/>
    </source>
</evidence>
<evidence type="ECO:0000256" key="1">
    <source>
        <dbReference type="ARBA" id="ARBA00009299"/>
    </source>
</evidence>
<keyword evidence="5" id="KW-1133">Transmembrane helix</keyword>
<keyword evidence="2" id="KW-0042">Antenna complex</keyword>
<name>A0ABX8WUG4_9CYAN</name>
<keyword evidence="5" id="KW-0812">Transmembrane</keyword>
<comment type="similarity">
    <text evidence="1">Belongs to the CpcE/RpcE/PecE family.</text>
</comment>
<keyword evidence="4" id="KW-0456">Lyase</keyword>
<keyword evidence="7" id="KW-1185">Reference proteome</keyword>
<evidence type="ECO:0000256" key="4">
    <source>
        <dbReference type="ARBA" id="ARBA00023239"/>
    </source>
</evidence>
<keyword evidence="3" id="KW-0605">Phycobilisome</keyword>
<dbReference type="SUPFAM" id="SSF48371">
    <property type="entry name" value="ARM repeat"/>
    <property type="match status" value="1"/>
</dbReference>
<evidence type="ECO:0000256" key="2">
    <source>
        <dbReference type="ARBA" id="ARBA00022549"/>
    </source>
</evidence>
<feature type="transmembrane region" description="Helical" evidence="5">
    <location>
        <begin position="94"/>
        <end position="115"/>
    </location>
</feature>
<dbReference type="Proteomes" id="UP000826540">
    <property type="component" value="Chromosome"/>
</dbReference>
<sequence length="253" mass="28616">MTQALSFWRQLINQLPEIKTGNPKQRKFKRFSEPGRILGFLTIIVAMLFWNWKLLLALAVGIGVMLIAYAIPKWNWQIHWLEIRRFLNSANSRLALAVASGGIATFMTYMAAAIWVDSSSLWLAVGAILQGFGTLLTLILLVWQIFSFHGNREEEHLEQVLNNLTETDPLKRLLAVRQLTKFITRKQVDASVKQDVIECLQLLLSREEEAVVRQAALNSLQTLDGLPMLLSSSAKPLVPISQKISTTVKQEVH</sequence>
<dbReference type="RefSeq" id="WP_220608291.1">
    <property type="nucleotide sequence ID" value="NZ_CP080598.1"/>
</dbReference>
<organism evidence="6 7">
    <name type="scientific">Sphaerospermopsis torques-reginae ITEP-024</name>
    <dbReference type="NCBI Taxonomy" id="984208"/>
    <lineage>
        <taxon>Bacteria</taxon>
        <taxon>Bacillati</taxon>
        <taxon>Cyanobacteriota</taxon>
        <taxon>Cyanophyceae</taxon>
        <taxon>Nostocales</taxon>
        <taxon>Aphanizomenonaceae</taxon>
        <taxon>Sphaerospermopsis</taxon>
        <taxon>Sphaerospermopsis torques-reginae</taxon>
    </lineage>
</organism>
<dbReference type="InterPro" id="IPR011989">
    <property type="entry name" value="ARM-like"/>
</dbReference>
<evidence type="ECO:0000313" key="6">
    <source>
        <dbReference type="EMBL" id="QYX30042.1"/>
    </source>
</evidence>
<feature type="transmembrane region" description="Helical" evidence="5">
    <location>
        <begin position="121"/>
        <end position="143"/>
    </location>
</feature>
<accession>A0ABX8WUG4</accession>
<reference evidence="6 7" key="1">
    <citation type="journal article" date="2022" name="J. Am. Chem. Soc.">
        <title>Biosynthesis of Guanitoxin Enables Global Environmental Detection in Freshwater Cyanobacteria.</title>
        <authorList>
            <person name="Lima S.T."/>
            <person name="Fallon T.R."/>
            <person name="Cordoza J.L."/>
            <person name="Chekan J.R."/>
            <person name="Delbaje E."/>
            <person name="Hopiavuori A.R."/>
            <person name="Alvarenga D.O."/>
            <person name="Wood S.M."/>
            <person name="Luhavaya H."/>
            <person name="Baumgartner J.T."/>
            <person name="Dorr F.A."/>
            <person name="Etchegaray A."/>
            <person name="Pinto E."/>
            <person name="McKinnie S.M.K."/>
            <person name="Fiore M.F."/>
            <person name="Moore B.S."/>
        </authorList>
    </citation>
    <scope>NUCLEOTIDE SEQUENCE [LARGE SCALE GENOMIC DNA]</scope>
    <source>
        <strain evidence="6 7">ITEP-024</strain>
    </source>
</reference>
<feature type="transmembrane region" description="Helical" evidence="5">
    <location>
        <begin position="56"/>
        <end position="74"/>
    </location>
</feature>
<dbReference type="EMBL" id="CP080598">
    <property type="protein sequence ID" value="QYX30042.1"/>
    <property type="molecule type" value="Genomic_DNA"/>
</dbReference>
<feature type="transmembrane region" description="Helical" evidence="5">
    <location>
        <begin position="34"/>
        <end position="50"/>
    </location>
</feature>
<evidence type="ECO:0000256" key="5">
    <source>
        <dbReference type="SAM" id="Phobius"/>
    </source>
</evidence>
<dbReference type="InterPro" id="IPR016024">
    <property type="entry name" value="ARM-type_fold"/>
</dbReference>
<proteinExistence type="inferred from homology"/>
<keyword evidence="5" id="KW-0472">Membrane</keyword>